<dbReference type="AlphaFoldDB" id="A0A2T3FQT3"/>
<evidence type="ECO:0000313" key="3">
    <source>
        <dbReference type="Proteomes" id="UP000241048"/>
    </source>
</evidence>
<feature type="domain" description="LicD/FKTN/FKRP nucleotidyltransferase" evidence="1">
    <location>
        <begin position="36"/>
        <end position="266"/>
    </location>
</feature>
<keyword evidence="3" id="KW-1185">Reference proteome</keyword>
<dbReference type="GO" id="GO:0009100">
    <property type="term" value="P:glycoprotein metabolic process"/>
    <property type="evidence" value="ECO:0007669"/>
    <property type="project" value="UniProtKB-ARBA"/>
</dbReference>
<comment type="caution">
    <text evidence="2">The sequence shown here is derived from an EMBL/GenBank/DDBJ whole genome shotgun (WGS) entry which is preliminary data.</text>
</comment>
<proteinExistence type="predicted"/>
<dbReference type="EMBL" id="PYLO01000002">
    <property type="protein sequence ID" value="PST37635.1"/>
    <property type="molecule type" value="Genomic_DNA"/>
</dbReference>
<dbReference type="InterPro" id="IPR052942">
    <property type="entry name" value="LPS_cholinephosphotransferase"/>
</dbReference>
<accession>A0A2T3FQT3</accession>
<dbReference type="PANTHER" id="PTHR43404:SF2">
    <property type="entry name" value="LIPOPOLYSACCHARIDE CHOLINEPHOSPHOTRANSFERASE LICD"/>
    <property type="match status" value="1"/>
</dbReference>
<protein>
    <submittedName>
        <fullName evidence="2">LicD family protein</fullName>
    </submittedName>
</protein>
<name>A0A2T3FQT3_9CLOT</name>
<dbReference type="Proteomes" id="UP000241048">
    <property type="component" value="Unassembled WGS sequence"/>
</dbReference>
<reference evidence="2 3" key="1">
    <citation type="submission" date="2018-03" db="EMBL/GenBank/DDBJ databases">
        <title>Lachnoclostridium SNUG30386 gen.nov., sp.nov., isolated from human faeces.</title>
        <authorList>
            <person name="Seo B."/>
            <person name="Jeon K."/>
            <person name="Ko G."/>
        </authorList>
    </citation>
    <scope>NUCLEOTIDE SEQUENCE [LARGE SCALE GENOMIC DNA]</scope>
    <source>
        <strain evidence="2 3">SNUG30386</strain>
    </source>
</reference>
<dbReference type="Pfam" id="PF04991">
    <property type="entry name" value="LicD"/>
    <property type="match status" value="1"/>
</dbReference>
<sequence length="293" mass="34921">MEGTDIDMDSKFYEPEVLKQLQGEILSILDDFIRICEDYHLEYFGIAGTGIGALRHKGFIPWDDDIDIAMPRRDFERLLRIVEKKMSDRYLVLNAERYPNYPLMTTRLVKKGTVFVEEVMKDVDCPFGIFLDLYVLDNVADNPVLYQIQSWTAWFWSKLMILRAIPRPTLQQRGIKAKLIWAVCGMVYKAMKLLHISPQWLRMRCERVCRKYNKYRTRRMAFLPDTSPYWNVVDRTRCYPLRKLEFEGRRMNFPGNIEEMLTKMYGDFMQLPPVEKRKTHTPSRLEFSKEEIL</sequence>
<organism evidence="2 3">
    <name type="scientific">Clostridium fessum</name>
    <dbReference type="NCBI Taxonomy" id="2126740"/>
    <lineage>
        <taxon>Bacteria</taxon>
        <taxon>Bacillati</taxon>
        <taxon>Bacillota</taxon>
        <taxon>Clostridia</taxon>
        <taxon>Eubacteriales</taxon>
        <taxon>Clostridiaceae</taxon>
        <taxon>Clostridium</taxon>
    </lineage>
</organism>
<evidence type="ECO:0000259" key="1">
    <source>
        <dbReference type="Pfam" id="PF04991"/>
    </source>
</evidence>
<gene>
    <name evidence="2" type="ORF">C7U56_07025</name>
</gene>
<dbReference type="InterPro" id="IPR007074">
    <property type="entry name" value="LicD/FKTN/FKRP_NTP_transf"/>
</dbReference>
<evidence type="ECO:0000313" key="2">
    <source>
        <dbReference type="EMBL" id="PST37635.1"/>
    </source>
</evidence>
<dbReference type="PANTHER" id="PTHR43404">
    <property type="entry name" value="LIPOPOLYSACCHARIDE CHOLINEPHOSPHOTRANSFERASE LICD"/>
    <property type="match status" value="1"/>
</dbReference>